<proteinExistence type="predicted"/>
<evidence type="ECO:0000313" key="4">
    <source>
        <dbReference type="Proteomes" id="UP000708208"/>
    </source>
</evidence>
<gene>
    <name evidence="3" type="ORF">AFUS01_LOCUS4510</name>
</gene>
<accession>A0A8J2JUV8</accession>
<feature type="region of interest" description="Disordered" evidence="1">
    <location>
        <begin position="406"/>
        <end position="465"/>
    </location>
</feature>
<comment type="caution">
    <text evidence="3">The sequence shown here is derived from an EMBL/GenBank/DDBJ whole genome shotgun (WGS) entry which is preliminary data.</text>
</comment>
<feature type="compositionally biased region" description="Low complexity" evidence="1">
    <location>
        <begin position="421"/>
        <end position="437"/>
    </location>
</feature>
<dbReference type="InterPro" id="IPR042869">
    <property type="entry name" value="ARHGAP11A/B"/>
</dbReference>
<protein>
    <recommendedName>
        <fullName evidence="2">Rho-GAP domain-containing protein</fullName>
    </recommendedName>
</protein>
<feature type="compositionally biased region" description="Polar residues" evidence="1">
    <location>
        <begin position="406"/>
        <end position="420"/>
    </location>
</feature>
<dbReference type="PANTHER" id="PTHR15670:SF4">
    <property type="entry name" value="RHO GTPASE-ACTIVATING PROTEIN 11A"/>
    <property type="match status" value="1"/>
</dbReference>
<dbReference type="Proteomes" id="UP000708208">
    <property type="component" value="Unassembled WGS sequence"/>
</dbReference>
<dbReference type="OrthoDB" id="410651at2759"/>
<organism evidence="3 4">
    <name type="scientific">Allacma fusca</name>
    <dbReference type="NCBI Taxonomy" id="39272"/>
    <lineage>
        <taxon>Eukaryota</taxon>
        <taxon>Metazoa</taxon>
        <taxon>Ecdysozoa</taxon>
        <taxon>Arthropoda</taxon>
        <taxon>Hexapoda</taxon>
        <taxon>Collembola</taxon>
        <taxon>Symphypleona</taxon>
        <taxon>Sminthuridae</taxon>
        <taxon>Allacma</taxon>
    </lineage>
</organism>
<dbReference type="AlphaFoldDB" id="A0A8J2JUV8"/>
<dbReference type="GO" id="GO:0007165">
    <property type="term" value="P:signal transduction"/>
    <property type="evidence" value="ECO:0007669"/>
    <property type="project" value="InterPro"/>
</dbReference>
<evidence type="ECO:0000259" key="2">
    <source>
        <dbReference type="PROSITE" id="PS50238"/>
    </source>
</evidence>
<dbReference type="PANTHER" id="PTHR15670">
    <property type="entry name" value="RHO GTPASE ACTIVATING PROTEIN 11A"/>
    <property type="match status" value="1"/>
</dbReference>
<feature type="domain" description="Rho-GAP" evidence="2">
    <location>
        <begin position="152"/>
        <end position="353"/>
    </location>
</feature>
<dbReference type="GO" id="GO:0005096">
    <property type="term" value="F:GTPase activator activity"/>
    <property type="evidence" value="ECO:0007669"/>
    <property type="project" value="TreeGrafter"/>
</dbReference>
<dbReference type="EMBL" id="CAJVCH010028179">
    <property type="protein sequence ID" value="CAG7703747.1"/>
    <property type="molecule type" value="Genomic_DNA"/>
</dbReference>
<feature type="compositionally biased region" description="Basic residues" evidence="1">
    <location>
        <begin position="442"/>
        <end position="465"/>
    </location>
</feature>
<name>A0A8J2JUV8_9HEXA</name>
<dbReference type="InterPro" id="IPR000198">
    <property type="entry name" value="RhoGAP_dom"/>
</dbReference>
<dbReference type="Pfam" id="PF00620">
    <property type="entry name" value="RhoGAP"/>
    <property type="match status" value="1"/>
</dbReference>
<keyword evidence="4" id="KW-1185">Reference proteome</keyword>
<dbReference type="PROSITE" id="PS50238">
    <property type="entry name" value="RHOGAP"/>
    <property type="match status" value="1"/>
</dbReference>
<sequence>MLTPLHAHWFTHRNCYNFLDDDETCCSPIIVHLKLCLTVEPFWHWLDHELKSISFSGSGFWMYFWSINVVKPFWSFNSFIPYIIANTNNKSPLYEKWIPQLHSAEPLELEEKELHRLVLTYLRHLKTVESSWVGEDLNAYIDIVVPPEEIMESVELIIDHTPSSLMVPKVVKNTCEFISLHIKTEGIFRKSGAVSRIRTLKRRIESETGTFSQNDSVFDACSLLKLYLRELKTPVIPFAVQSLLTKCIQNPDYKKAVESLLLVIFLLPRSNAQLLIYLLSFLHKVAEQSSWNKMDVKNLALIFTPNFMHGPWVESKNLYGIKKTRNACKKNAENMEPYRIAVEMLIEYGDFAGWIPRGLQRYLNEASSAEQIKMITPKMPRSKALFCTGSINRVINWVQRISTPTPKGSVTLTPLPSTRRSFTTSSEVQSSSPVRRPNSTSKRNRREHTRIQKRGFLSRKNKIKR</sequence>
<evidence type="ECO:0000313" key="3">
    <source>
        <dbReference type="EMBL" id="CAG7703747.1"/>
    </source>
</evidence>
<dbReference type="SMART" id="SM00324">
    <property type="entry name" value="RhoGAP"/>
    <property type="match status" value="1"/>
</dbReference>
<dbReference type="CDD" id="cd00159">
    <property type="entry name" value="RhoGAP"/>
    <property type="match status" value="1"/>
</dbReference>
<evidence type="ECO:0000256" key="1">
    <source>
        <dbReference type="SAM" id="MobiDB-lite"/>
    </source>
</evidence>
<reference evidence="3" key="1">
    <citation type="submission" date="2021-06" db="EMBL/GenBank/DDBJ databases">
        <authorList>
            <person name="Hodson N. C."/>
            <person name="Mongue J. A."/>
            <person name="Jaron S. K."/>
        </authorList>
    </citation>
    <scope>NUCLEOTIDE SEQUENCE</scope>
</reference>